<dbReference type="CDD" id="cd00331">
    <property type="entry name" value="IGPS"/>
    <property type="match status" value="1"/>
</dbReference>
<dbReference type="InterPro" id="IPR001468">
    <property type="entry name" value="Indole-3-GlycerolPSynthase_CS"/>
</dbReference>
<dbReference type="EMBL" id="CP002736">
    <property type="protein sequence ID" value="AEF94536.1"/>
    <property type="molecule type" value="Genomic_DNA"/>
</dbReference>
<feature type="domain" description="Indole-3-glycerol phosphate synthase" evidence="10">
    <location>
        <begin position="3"/>
        <end position="256"/>
    </location>
</feature>
<dbReference type="InterPro" id="IPR013798">
    <property type="entry name" value="Indole-3-glycerol_P_synth_dom"/>
</dbReference>
<dbReference type="GO" id="GO:0004425">
    <property type="term" value="F:indole-3-glycerol-phosphate synthase activity"/>
    <property type="evidence" value="ECO:0007669"/>
    <property type="project" value="UniProtKB-UniRule"/>
</dbReference>
<dbReference type="PANTHER" id="PTHR22854:SF2">
    <property type="entry name" value="INDOLE-3-GLYCEROL-PHOSPHATE SYNTHASE"/>
    <property type="match status" value="1"/>
</dbReference>
<dbReference type="UniPathway" id="UPA00035">
    <property type="reaction ID" value="UER00043"/>
</dbReference>
<keyword evidence="8 9" id="KW-0456">Lyase</keyword>
<dbReference type="InterPro" id="IPR045186">
    <property type="entry name" value="Indole-3-glycerol_P_synth"/>
</dbReference>
<organism evidence="11 12">
    <name type="scientific">Desulfotomaculum nigrificans (strain DSM 14880 / VKM B-2319 / CO-1-SRB)</name>
    <name type="common">Desulfotomaculum carboxydivorans</name>
    <dbReference type="NCBI Taxonomy" id="868595"/>
    <lineage>
        <taxon>Bacteria</taxon>
        <taxon>Bacillati</taxon>
        <taxon>Bacillota</taxon>
        <taxon>Clostridia</taxon>
        <taxon>Eubacteriales</taxon>
        <taxon>Desulfotomaculaceae</taxon>
        <taxon>Desulfotomaculum</taxon>
    </lineage>
</organism>
<keyword evidence="7 9" id="KW-0057">Aromatic amino acid biosynthesis</keyword>
<sequence length="264" mass="28905">MILQRIVEHKKQEVRELLSQVNPAKLAREAAQLAPTRDFKGAINRKDKVALIAEIKKASPSKGILCPNFDHLELARIYRDNGAAAVSVLTDHRFFGGKLAYLTEVRQTIDLPVLRKDFIIDPVQIYQSRLAGADAVLLIAAILPGDQLRQLLNITRETGMQALVEVHNAVEVEQALKAGADLIGINNRDLNTFITDLATTGKLIDRLKRPALTVVSESGIKDYHQLEYLRSIGVHGVLVGEALVTADDIGLKVRELTAGGDAVV</sequence>
<evidence type="ECO:0000313" key="11">
    <source>
        <dbReference type="EMBL" id="AEF94536.1"/>
    </source>
</evidence>
<dbReference type="eggNOG" id="COG0134">
    <property type="taxonomic scope" value="Bacteria"/>
</dbReference>
<dbReference type="Gene3D" id="3.20.20.70">
    <property type="entry name" value="Aldolase class I"/>
    <property type="match status" value="1"/>
</dbReference>
<keyword evidence="6 9" id="KW-0822">Tryptophan biosynthesis</keyword>
<dbReference type="RefSeq" id="WP_013810326.1">
    <property type="nucleotide sequence ID" value="NC_015565.1"/>
</dbReference>
<evidence type="ECO:0000259" key="10">
    <source>
        <dbReference type="Pfam" id="PF00218"/>
    </source>
</evidence>
<evidence type="ECO:0000256" key="2">
    <source>
        <dbReference type="ARBA" id="ARBA00004696"/>
    </source>
</evidence>
<dbReference type="GO" id="GO:0000162">
    <property type="term" value="P:L-tryptophan biosynthetic process"/>
    <property type="evidence" value="ECO:0007669"/>
    <property type="project" value="UniProtKB-UniRule"/>
</dbReference>
<dbReference type="NCBIfam" id="NF001377">
    <property type="entry name" value="PRK00278.2-4"/>
    <property type="match status" value="1"/>
</dbReference>
<evidence type="ECO:0000256" key="9">
    <source>
        <dbReference type="HAMAP-Rule" id="MF_00134"/>
    </source>
</evidence>
<dbReference type="Pfam" id="PF00218">
    <property type="entry name" value="IGPS"/>
    <property type="match status" value="1"/>
</dbReference>
<dbReference type="SUPFAM" id="SSF51366">
    <property type="entry name" value="Ribulose-phoshate binding barrel"/>
    <property type="match status" value="1"/>
</dbReference>
<keyword evidence="5 9" id="KW-0210">Decarboxylase</keyword>
<dbReference type="STRING" id="868595.Desca_1688"/>
<dbReference type="HOGENOM" id="CLU_034247_2_0_9"/>
<protein>
    <recommendedName>
        <fullName evidence="9">Indole-3-glycerol phosphate synthase</fullName>
        <shortName evidence="9">IGPS</shortName>
        <ecNumber evidence="9">4.1.1.48</ecNumber>
    </recommendedName>
</protein>
<dbReference type="PANTHER" id="PTHR22854">
    <property type="entry name" value="TRYPTOPHAN BIOSYNTHESIS PROTEIN"/>
    <property type="match status" value="1"/>
</dbReference>
<comment type="similarity">
    <text evidence="3 9">Belongs to the TrpC family.</text>
</comment>
<evidence type="ECO:0000256" key="6">
    <source>
        <dbReference type="ARBA" id="ARBA00022822"/>
    </source>
</evidence>
<dbReference type="EC" id="4.1.1.48" evidence="9"/>
<evidence type="ECO:0000256" key="1">
    <source>
        <dbReference type="ARBA" id="ARBA00001633"/>
    </source>
</evidence>
<dbReference type="KEGG" id="dca:Desca_1688"/>
<evidence type="ECO:0000256" key="7">
    <source>
        <dbReference type="ARBA" id="ARBA00023141"/>
    </source>
</evidence>
<proteinExistence type="inferred from homology"/>
<gene>
    <name evidence="9" type="primary">trpC</name>
    <name evidence="11" type="ordered locus">Desca_1688</name>
</gene>
<evidence type="ECO:0000313" key="12">
    <source>
        <dbReference type="Proteomes" id="UP000009226"/>
    </source>
</evidence>
<dbReference type="HAMAP" id="MF_00134_B">
    <property type="entry name" value="IGPS_B"/>
    <property type="match status" value="1"/>
</dbReference>
<keyword evidence="4 9" id="KW-0028">Amino-acid biosynthesis</keyword>
<keyword evidence="12" id="KW-1185">Reference proteome</keyword>
<accession>F6B7I2</accession>
<dbReference type="InterPro" id="IPR011060">
    <property type="entry name" value="RibuloseP-bd_barrel"/>
</dbReference>
<evidence type="ECO:0000256" key="3">
    <source>
        <dbReference type="ARBA" id="ARBA00008737"/>
    </source>
</evidence>
<evidence type="ECO:0000256" key="4">
    <source>
        <dbReference type="ARBA" id="ARBA00022605"/>
    </source>
</evidence>
<evidence type="ECO:0000256" key="8">
    <source>
        <dbReference type="ARBA" id="ARBA00023239"/>
    </source>
</evidence>
<comment type="catalytic activity">
    <reaction evidence="1 9">
        <text>1-(2-carboxyphenylamino)-1-deoxy-D-ribulose 5-phosphate + H(+) = (1S,2R)-1-C-(indol-3-yl)glycerol 3-phosphate + CO2 + H2O</text>
        <dbReference type="Rhea" id="RHEA:23476"/>
        <dbReference type="ChEBI" id="CHEBI:15377"/>
        <dbReference type="ChEBI" id="CHEBI:15378"/>
        <dbReference type="ChEBI" id="CHEBI:16526"/>
        <dbReference type="ChEBI" id="CHEBI:58613"/>
        <dbReference type="ChEBI" id="CHEBI:58866"/>
        <dbReference type="EC" id="4.1.1.48"/>
    </reaction>
</comment>
<comment type="pathway">
    <text evidence="2 9">Amino-acid biosynthesis; L-tryptophan biosynthesis; L-tryptophan from chorismate: step 4/5.</text>
</comment>
<reference evidence="11 12" key="1">
    <citation type="submission" date="2011-05" db="EMBL/GenBank/DDBJ databases">
        <title>Complete sequence of Desulfotomaculum carboxydivorans CO-1-SRB.</title>
        <authorList>
            <consortium name="US DOE Joint Genome Institute"/>
            <person name="Lucas S."/>
            <person name="Han J."/>
            <person name="Lapidus A."/>
            <person name="Cheng J.-F."/>
            <person name="Goodwin L."/>
            <person name="Pitluck S."/>
            <person name="Peters L."/>
            <person name="Mikhailova N."/>
            <person name="Lu M."/>
            <person name="Han C."/>
            <person name="Tapia R."/>
            <person name="Land M."/>
            <person name="Hauser L."/>
            <person name="Kyrpides N."/>
            <person name="Ivanova N."/>
            <person name="Pagani I."/>
            <person name="Stams A."/>
            <person name="Plugge C."/>
            <person name="Muyzer G."/>
            <person name="Kuever J."/>
            <person name="Parshina S."/>
            <person name="Ivanova A."/>
            <person name="Nazina T."/>
            <person name="Woyke T."/>
        </authorList>
    </citation>
    <scope>NUCLEOTIDE SEQUENCE [LARGE SCALE GENOMIC DNA]</scope>
    <source>
        <strain evidence="12">DSM 14880 / VKM B-2319 / CO-1-SRB</strain>
    </source>
</reference>
<dbReference type="Proteomes" id="UP000009226">
    <property type="component" value="Chromosome"/>
</dbReference>
<dbReference type="PROSITE" id="PS00614">
    <property type="entry name" value="IGPS"/>
    <property type="match status" value="1"/>
</dbReference>
<dbReference type="AlphaFoldDB" id="F6B7I2"/>
<dbReference type="FunFam" id="3.20.20.70:FF:000024">
    <property type="entry name" value="Indole-3-glycerol phosphate synthase"/>
    <property type="match status" value="1"/>
</dbReference>
<name>F6B7I2_DESCC</name>
<dbReference type="GO" id="GO:0004640">
    <property type="term" value="F:phosphoribosylanthranilate isomerase activity"/>
    <property type="evidence" value="ECO:0007669"/>
    <property type="project" value="TreeGrafter"/>
</dbReference>
<evidence type="ECO:0000256" key="5">
    <source>
        <dbReference type="ARBA" id="ARBA00022793"/>
    </source>
</evidence>
<dbReference type="InterPro" id="IPR013785">
    <property type="entry name" value="Aldolase_TIM"/>
</dbReference>